<evidence type="ECO:0000313" key="20">
    <source>
        <dbReference type="RefSeq" id="XP_018859763.1"/>
    </source>
</evidence>
<dbReference type="Gene3D" id="3.30.200.20">
    <property type="entry name" value="Phosphorylase Kinase, domain 1"/>
    <property type="match status" value="1"/>
</dbReference>
<dbReference type="Gramene" id="Jr05_15540_p1">
    <property type="protein sequence ID" value="cds.Jr05_15540_p1"/>
    <property type="gene ID" value="Jr05_15540"/>
</dbReference>
<evidence type="ECO:0000256" key="4">
    <source>
        <dbReference type="ARBA" id="ARBA00022679"/>
    </source>
</evidence>
<dbReference type="FunFam" id="1.10.510.10:FF:000237">
    <property type="entry name" value="G-type lectin S-receptor-like serine/threonine-protein kinase"/>
    <property type="match status" value="1"/>
</dbReference>
<dbReference type="PROSITE" id="PS00108">
    <property type="entry name" value="PROTEIN_KINASE_ST"/>
    <property type="match status" value="1"/>
</dbReference>
<evidence type="ECO:0000256" key="13">
    <source>
        <dbReference type="ARBA" id="ARBA00023157"/>
    </source>
</evidence>
<keyword evidence="12" id="KW-0472">Membrane</keyword>
<comment type="subcellular location">
    <subcellularLocation>
        <location evidence="1">Membrane</location>
        <topology evidence="1">Single-pass type I membrane protein</topology>
    </subcellularLocation>
</comment>
<dbReference type="FunFam" id="2.90.10.10:FF:000013">
    <property type="entry name" value="G-type lectin S-receptor-like serine/threonine-protein kinase LECRK1"/>
    <property type="match status" value="1"/>
</dbReference>
<evidence type="ECO:0000256" key="3">
    <source>
        <dbReference type="ARBA" id="ARBA00022536"/>
    </source>
</evidence>
<keyword evidence="2 18" id="KW-0723">Serine/threonine-protein kinase</keyword>
<dbReference type="Pfam" id="PF00069">
    <property type="entry name" value="Pkinase"/>
    <property type="match status" value="1"/>
</dbReference>
<dbReference type="AlphaFoldDB" id="A0A2I4HUF0"/>
<dbReference type="InterPro" id="IPR036426">
    <property type="entry name" value="Bulb-type_lectin_dom_sf"/>
</dbReference>
<keyword evidence="13" id="KW-1015">Disulfide bond</keyword>
<dbReference type="InterPro" id="IPR051343">
    <property type="entry name" value="G-type_lectin_kinases/EP1-like"/>
</dbReference>
<protein>
    <recommendedName>
        <fullName evidence="18">Receptor-like serine/threonine-protein kinase</fullName>
        <ecNumber evidence="18">2.7.11.1</ecNumber>
    </recommendedName>
</protein>
<dbReference type="PROSITE" id="PS50927">
    <property type="entry name" value="BULB_LECTIN"/>
    <property type="match status" value="1"/>
</dbReference>
<gene>
    <name evidence="20" type="primary">LOC109021560</name>
</gene>
<dbReference type="FunCoup" id="A0A2I4HUF0">
    <property type="interactions" value="115"/>
</dbReference>
<dbReference type="EC" id="2.7.11.1" evidence="18"/>
<dbReference type="PROSITE" id="PS50011">
    <property type="entry name" value="PROTEIN_KINASE_DOM"/>
    <property type="match status" value="1"/>
</dbReference>
<evidence type="ECO:0000256" key="9">
    <source>
        <dbReference type="ARBA" id="ARBA00022777"/>
    </source>
</evidence>
<evidence type="ECO:0000256" key="12">
    <source>
        <dbReference type="ARBA" id="ARBA00023136"/>
    </source>
</evidence>
<evidence type="ECO:0000313" key="19">
    <source>
        <dbReference type="Proteomes" id="UP000235220"/>
    </source>
</evidence>
<keyword evidence="11" id="KW-1133">Transmembrane helix</keyword>
<keyword evidence="9 18" id="KW-0418">Kinase</keyword>
<keyword evidence="10 18" id="KW-0067">ATP-binding</keyword>
<keyword evidence="15" id="KW-0325">Glycoprotein</keyword>
<dbReference type="OrthoDB" id="1930390at2759"/>
<dbReference type="GO" id="GO:0004672">
    <property type="term" value="F:protein kinase activity"/>
    <property type="evidence" value="ECO:0000318"/>
    <property type="project" value="GO_Central"/>
</dbReference>
<sequence length="803" mass="89941">MALTLPNPLPISLLLLLLMMACSTSAQTYRNHSLGSFLTAKDDGSSWASPSGEFSFGFQRIENGGYLLAIWFSKIPEKTIVWAANRNNLVPRRSKVELTTGGQFVLNDPAGKEIWRAPLERSGVVYAAMLDSGNLVLATQNSVYLWESFDHPTDTILPTNTIARFGKLVARYSEKNYSNGRFQFSLQSDGNLVLQTIAFPLDSANSDYWSSKTGGSGYQVVFDQSGSIYIEAENGSILNNISSNAGSTQDFYQRAILEYDGVFRHYVYPKSHNISNSMSWPLAWSPMSEFIPSNICTDITDATGGGACGFNSYCQLGDNQRPRCICPDGYAYFDPDDVTKGCKANFIQQSCNESLPETDLFYLQPMLNTDWPLSDYEHFQDQSEDWCRNACLGDCFCAVAIFRNGECWKKKFPLSNGRKDSSVGGNALIKIRKDDSTSKPSDADSKKKDRSTLILIGSVLLSSSVFLNLLLLLAAFLAVFRFDFFKPKVVQIYPVMPGMNLRNFTYEELTKATEGFKEELGHGAFATVYKGALESDRGKPVAVKKLNNIVTQGDLEFKAEVSAIGRTNHKNLVQLLGFSNEGQHRLIVYEFMSRGSLANFLFGGSRPNWYQRTQIALGTARGLLYLHEECSTQIIHCDIKPQNILLDDSLTARISDFGLAKLLKTDQTRTMTRIRGTKGYVAPEWFRNMPVTVKVDVYSFGILLLEIICCRKSFEADVQNEDQMILADWVYDCYKERKLDLSLGNDEEAMSDMKRVERYVMIAIWCIQEDPSLRPTMKKVIQMMEGAVEVPVPPDPSSFISSI</sequence>
<organism evidence="19 20">
    <name type="scientific">Juglans regia</name>
    <name type="common">English walnut</name>
    <dbReference type="NCBI Taxonomy" id="51240"/>
    <lineage>
        <taxon>Eukaryota</taxon>
        <taxon>Viridiplantae</taxon>
        <taxon>Streptophyta</taxon>
        <taxon>Embryophyta</taxon>
        <taxon>Tracheophyta</taxon>
        <taxon>Spermatophyta</taxon>
        <taxon>Magnoliopsida</taxon>
        <taxon>eudicotyledons</taxon>
        <taxon>Gunneridae</taxon>
        <taxon>Pentapetalae</taxon>
        <taxon>rosids</taxon>
        <taxon>fabids</taxon>
        <taxon>Fagales</taxon>
        <taxon>Juglandaceae</taxon>
        <taxon>Juglans</taxon>
    </lineage>
</organism>
<evidence type="ECO:0000256" key="15">
    <source>
        <dbReference type="ARBA" id="ARBA00023180"/>
    </source>
</evidence>
<evidence type="ECO:0000256" key="5">
    <source>
        <dbReference type="ARBA" id="ARBA00022692"/>
    </source>
</evidence>
<dbReference type="Gene3D" id="1.10.510.10">
    <property type="entry name" value="Transferase(Phosphotransferase) domain 1"/>
    <property type="match status" value="1"/>
</dbReference>
<comment type="catalytic activity">
    <reaction evidence="16 18">
        <text>L-threonyl-[protein] + ATP = O-phospho-L-threonyl-[protein] + ADP + H(+)</text>
        <dbReference type="Rhea" id="RHEA:46608"/>
        <dbReference type="Rhea" id="RHEA-COMP:11060"/>
        <dbReference type="Rhea" id="RHEA-COMP:11605"/>
        <dbReference type="ChEBI" id="CHEBI:15378"/>
        <dbReference type="ChEBI" id="CHEBI:30013"/>
        <dbReference type="ChEBI" id="CHEBI:30616"/>
        <dbReference type="ChEBI" id="CHEBI:61977"/>
        <dbReference type="ChEBI" id="CHEBI:456216"/>
        <dbReference type="EC" id="2.7.11.1"/>
    </reaction>
</comment>
<dbReference type="SUPFAM" id="SSF51110">
    <property type="entry name" value="alpha-D-mannose-specific plant lectins"/>
    <property type="match status" value="2"/>
</dbReference>
<evidence type="ECO:0000256" key="7">
    <source>
        <dbReference type="ARBA" id="ARBA00022734"/>
    </source>
</evidence>
<keyword evidence="7" id="KW-0430">Lectin</keyword>
<dbReference type="SMART" id="SM00220">
    <property type="entry name" value="S_TKc"/>
    <property type="match status" value="1"/>
</dbReference>
<dbReference type="FunFam" id="2.90.10.10:FF:000024">
    <property type="entry name" value="Uncharacterized protein"/>
    <property type="match status" value="1"/>
</dbReference>
<evidence type="ECO:0000256" key="18">
    <source>
        <dbReference type="PIRNR" id="PIRNR000641"/>
    </source>
</evidence>
<evidence type="ECO:0000256" key="17">
    <source>
        <dbReference type="ARBA" id="ARBA00048679"/>
    </source>
</evidence>
<dbReference type="PANTHER" id="PTHR47976">
    <property type="entry name" value="G-TYPE LECTIN S-RECEPTOR-LIKE SERINE/THREONINE-PROTEIN KINASE SD2-5"/>
    <property type="match status" value="1"/>
</dbReference>
<dbReference type="CDD" id="cd00028">
    <property type="entry name" value="B_lectin"/>
    <property type="match status" value="1"/>
</dbReference>
<dbReference type="PROSITE" id="PS00107">
    <property type="entry name" value="PROTEIN_KINASE_ATP"/>
    <property type="match status" value="1"/>
</dbReference>
<dbReference type="GO" id="GO:0016020">
    <property type="term" value="C:membrane"/>
    <property type="evidence" value="ECO:0007669"/>
    <property type="project" value="UniProtKB-SubCell"/>
</dbReference>
<evidence type="ECO:0000256" key="11">
    <source>
        <dbReference type="ARBA" id="ARBA00022989"/>
    </source>
</evidence>
<reference evidence="20" key="1">
    <citation type="submission" date="2025-08" db="UniProtKB">
        <authorList>
            <consortium name="RefSeq"/>
        </authorList>
    </citation>
    <scope>IDENTIFICATION</scope>
    <source>
        <tissue evidence="20">Leaves</tissue>
    </source>
</reference>
<keyword evidence="14" id="KW-0675">Receptor</keyword>
<dbReference type="InterPro" id="IPR008271">
    <property type="entry name" value="Ser/Thr_kinase_AS"/>
</dbReference>
<evidence type="ECO:0000256" key="8">
    <source>
        <dbReference type="ARBA" id="ARBA00022741"/>
    </source>
</evidence>
<dbReference type="SUPFAM" id="SSF56112">
    <property type="entry name" value="Protein kinase-like (PK-like)"/>
    <property type="match status" value="1"/>
</dbReference>
<keyword evidence="19" id="KW-1185">Reference proteome</keyword>
<evidence type="ECO:0000256" key="1">
    <source>
        <dbReference type="ARBA" id="ARBA00004479"/>
    </source>
</evidence>
<dbReference type="InterPro" id="IPR017441">
    <property type="entry name" value="Protein_kinase_ATP_BS"/>
</dbReference>
<dbReference type="SMART" id="SM00108">
    <property type="entry name" value="B_lectin"/>
    <property type="match status" value="1"/>
</dbReference>
<proteinExistence type="inferred from homology"/>
<keyword evidence="4 18" id="KW-0808">Transferase</keyword>
<keyword evidence="3" id="KW-0245">EGF-like domain</keyword>
<name>A0A2I4HUF0_JUGRE</name>
<dbReference type="CDD" id="cd01098">
    <property type="entry name" value="PAN_AP_plant"/>
    <property type="match status" value="1"/>
</dbReference>
<dbReference type="PIRSF" id="PIRSF000641">
    <property type="entry name" value="SRK"/>
    <property type="match status" value="1"/>
</dbReference>
<comment type="similarity">
    <text evidence="18">Belongs to the protein kinase superfamily. Ser/Thr protein kinase family.</text>
</comment>
<dbReference type="GO" id="GO:0005524">
    <property type="term" value="F:ATP binding"/>
    <property type="evidence" value="ECO:0007669"/>
    <property type="project" value="UniProtKB-UniRule"/>
</dbReference>
<accession>A0A2I4HUF0</accession>
<dbReference type="GeneID" id="109021560"/>
<dbReference type="KEGG" id="jre:109021560"/>
<evidence type="ECO:0000256" key="14">
    <source>
        <dbReference type="ARBA" id="ARBA00023170"/>
    </source>
</evidence>
<dbReference type="GO" id="GO:0030246">
    <property type="term" value="F:carbohydrate binding"/>
    <property type="evidence" value="ECO:0007669"/>
    <property type="project" value="UniProtKB-KW"/>
</dbReference>
<dbReference type="GO" id="GO:0106310">
    <property type="term" value="F:protein serine kinase activity"/>
    <property type="evidence" value="ECO:0007669"/>
    <property type="project" value="RHEA"/>
</dbReference>
<evidence type="ECO:0000256" key="2">
    <source>
        <dbReference type="ARBA" id="ARBA00022527"/>
    </source>
</evidence>
<dbReference type="InterPro" id="IPR011009">
    <property type="entry name" value="Kinase-like_dom_sf"/>
</dbReference>
<dbReference type="InterPro" id="IPR000719">
    <property type="entry name" value="Prot_kinase_dom"/>
</dbReference>
<dbReference type="Proteomes" id="UP000235220">
    <property type="component" value="Chromosome 5"/>
</dbReference>
<dbReference type="RefSeq" id="XP_018859763.1">
    <property type="nucleotide sequence ID" value="XM_019004218.2"/>
</dbReference>
<keyword evidence="8 18" id="KW-0547">Nucleotide-binding</keyword>
<dbReference type="InterPro" id="IPR024171">
    <property type="entry name" value="SRK-like_kinase"/>
</dbReference>
<comment type="catalytic activity">
    <reaction evidence="17 18">
        <text>L-seryl-[protein] + ATP = O-phospho-L-seryl-[protein] + ADP + H(+)</text>
        <dbReference type="Rhea" id="RHEA:17989"/>
        <dbReference type="Rhea" id="RHEA-COMP:9863"/>
        <dbReference type="Rhea" id="RHEA-COMP:11604"/>
        <dbReference type="ChEBI" id="CHEBI:15378"/>
        <dbReference type="ChEBI" id="CHEBI:29999"/>
        <dbReference type="ChEBI" id="CHEBI:30616"/>
        <dbReference type="ChEBI" id="CHEBI:83421"/>
        <dbReference type="ChEBI" id="CHEBI:456216"/>
        <dbReference type="EC" id="2.7.11.1"/>
    </reaction>
</comment>
<dbReference type="PANTHER" id="PTHR47976:SF108">
    <property type="entry name" value="G-TYPE LECTIN S-RECEPTOR-LIKE SERINE_THREONINE-PROTEIN KINASE LECRK1"/>
    <property type="match status" value="1"/>
</dbReference>
<dbReference type="InterPro" id="IPR001480">
    <property type="entry name" value="Bulb-type_lectin_dom"/>
</dbReference>
<keyword evidence="6" id="KW-0732">Signal</keyword>
<dbReference type="CDD" id="cd14066">
    <property type="entry name" value="STKc_IRAK"/>
    <property type="match status" value="1"/>
</dbReference>
<dbReference type="FunFam" id="3.30.200.20:FF:000059">
    <property type="entry name" value="S-receptor-like serine/threonine-protein kinase"/>
    <property type="match status" value="1"/>
</dbReference>
<dbReference type="Pfam" id="PF01453">
    <property type="entry name" value="B_lectin"/>
    <property type="match status" value="1"/>
</dbReference>
<keyword evidence="5" id="KW-0812">Transmembrane</keyword>
<evidence type="ECO:0000256" key="16">
    <source>
        <dbReference type="ARBA" id="ARBA00047899"/>
    </source>
</evidence>
<dbReference type="Gene3D" id="2.90.10.10">
    <property type="entry name" value="Bulb-type lectin domain"/>
    <property type="match status" value="2"/>
</dbReference>
<dbReference type="GO" id="GO:0004674">
    <property type="term" value="F:protein serine/threonine kinase activity"/>
    <property type="evidence" value="ECO:0007669"/>
    <property type="project" value="UniProtKB-KW"/>
</dbReference>
<evidence type="ECO:0000256" key="10">
    <source>
        <dbReference type="ARBA" id="ARBA00022840"/>
    </source>
</evidence>
<evidence type="ECO:0000256" key="6">
    <source>
        <dbReference type="ARBA" id="ARBA00022729"/>
    </source>
</evidence>